<name>A0AAX4JMK3_9TREE</name>
<dbReference type="PROSITE" id="PS50097">
    <property type="entry name" value="BTB"/>
    <property type="match status" value="1"/>
</dbReference>
<dbReference type="SMART" id="SM00225">
    <property type="entry name" value="BTB"/>
    <property type="match status" value="1"/>
</dbReference>
<dbReference type="Gene3D" id="3.30.710.10">
    <property type="entry name" value="Potassium Channel Kv1.1, Chain A"/>
    <property type="match status" value="1"/>
</dbReference>
<dbReference type="AlphaFoldDB" id="A0AAX4JMK3"/>
<dbReference type="SUPFAM" id="SSF54695">
    <property type="entry name" value="POZ domain"/>
    <property type="match status" value="1"/>
</dbReference>
<evidence type="ECO:0000313" key="2">
    <source>
        <dbReference type="EMBL" id="WWC86650.1"/>
    </source>
</evidence>
<keyword evidence="3" id="KW-1185">Reference proteome</keyword>
<dbReference type="InterPro" id="IPR000210">
    <property type="entry name" value="BTB/POZ_dom"/>
</dbReference>
<dbReference type="Pfam" id="PF00651">
    <property type="entry name" value="BTB"/>
    <property type="match status" value="1"/>
</dbReference>
<sequence>MSQEQDNSVKKASAYDSADADMTLVSSDGVEFKVHSYILKAHNSVFRDIIGDPNMNAATPIPIDAKSSELELFLDYMVKYSPPLVETWTQAQQLFSLADKYGCEVVQDRLNYRLCHLVNQAPWTFFCFASEHKLLHLGRKALNCMGSNR</sequence>
<accession>A0AAX4JMK3</accession>
<dbReference type="Proteomes" id="UP001355207">
    <property type="component" value="Chromosome 2"/>
</dbReference>
<dbReference type="GeneID" id="91092199"/>
<evidence type="ECO:0000259" key="1">
    <source>
        <dbReference type="PROSITE" id="PS50097"/>
    </source>
</evidence>
<organism evidence="2 3">
    <name type="scientific">Kwoniella dendrophila CBS 6074</name>
    <dbReference type="NCBI Taxonomy" id="1295534"/>
    <lineage>
        <taxon>Eukaryota</taxon>
        <taxon>Fungi</taxon>
        <taxon>Dikarya</taxon>
        <taxon>Basidiomycota</taxon>
        <taxon>Agaricomycotina</taxon>
        <taxon>Tremellomycetes</taxon>
        <taxon>Tremellales</taxon>
        <taxon>Cryptococcaceae</taxon>
        <taxon>Kwoniella</taxon>
    </lineage>
</organism>
<dbReference type="CDD" id="cd18186">
    <property type="entry name" value="BTB_POZ_ZBTB_KLHL-like"/>
    <property type="match status" value="1"/>
</dbReference>
<proteinExistence type="predicted"/>
<dbReference type="RefSeq" id="XP_066073413.1">
    <property type="nucleotide sequence ID" value="XM_066217316.1"/>
</dbReference>
<gene>
    <name evidence="2" type="ORF">L201_001527</name>
</gene>
<evidence type="ECO:0000313" key="3">
    <source>
        <dbReference type="Proteomes" id="UP001355207"/>
    </source>
</evidence>
<protein>
    <recommendedName>
        <fullName evidence="1">BTB domain-containing protein</fullName>
    </recommendedName>
</protein>
<dbReference type="EMBL" id="CP144099">
    <property type="protein sequence ID" value="WWC86650.1"/>
    <property type="molecule type" value="Genomic_DNA"/>
</dbReference>
<reference evidence="2 3" key="1">
    <citation type="submission" date="2024-01" db="EMBL/GenBank/DDBJ databases">
        <title>Comparative genomics of Cryptococcus and Kwoniella reveals pathogenesis evolution and contrasting modes of karyotype evolution via chromosome fusion or intercentromeric recombination.</title>
        <authorList>
            <person name="Coelho M.A."/>
            <person name="David-Palma M."/>
            <person name="Shea T."/>
            <person name="Bowers K."/>
            <person name="McGinley-Smith S."/>
            <person name="Mohammad A.W."/>
            <person name="Gnirke A."/>
            <person name="Yurkov A.M."/>
            <person name="Nowrousian M."/>
            <person name="Sun S."/>
            <person name="Cuomo C.A."/>
            <person name="Heitman J."/>
        </authorList>
    </citation>
    <scope>NUCLEOTIDE SEQUENCE [LARGE SCALE GENOMIC DNA]</scope>
    <source>
        <strain evidence="2 3">CBS 6074</strain>
    </source>
</reference>
<feature type="domain" description="BTB" evidence="1">
    <location>
        <begin position="20"/>
        <end position="77"/>
    </location>
</feature>
<dbReference type="InterPro" id="IPR011333">
    <property type="entry name" value="SKP1/BTB/POZ_sf"/>
</dbReference>